<evidence type="ECO:0000259" key="3">
    <source>
        <dbReference type="Pfam" id="PF14016"/>
    </source>
</evidence>
<dbReference type="PROSITE" id="PS51257">
    <property type="entry name" value="PROKAR_LIPOPROTEIN"/>
    <property type="match status" value="1"/>
</dbReference>
<evidence type="ECO:0000313" key="5">
    <source>
        <dbReference type="Proteomes" id="UP001595867"/>
    </source>
</evidence>
<feature type="region of interest" description="Disordered" evidence="1">
    <location>
        <begin position="24"/>
        <end position="64"/>
    </location>
</feature>
<protein>
    <submittedName>
        <fullName evidence="4">DUF4232 domain-containing protein</fullName>
    </submittedName>
</protein>
<feature type="chain" id="PRO_5046949455" evidence="2">
    <location>
        <begin position="19"/>
        <end position="207"/>
    </location>
</feature>
<dbReference type="RefSeq" id="WP_378070540.1">
    <property type="nucleotide sequence ID" value="NZ_JBHSBL010000021.1"/>
</dbReference>
<sequence>MRALKTAVPGLVLLSALAACGDSGDTPAPAAAPTATSAPATSAAGGATPASSSDGSTTGGTACRTKDVEVTITAQPGGSATEQRGLVAVTNTAKQPCTVNGWLTLTLVNAADEPVEVPTKTVPEPGPAENVTIPPGTTAFAGIKWTPCDKADASCGVGNTIRYDLTRSTEGPAAKLDGLPAAEKSGLTMKSLLIGTFQPAAQGVVAW</sequence>
<evidence type="ECO:0000313" key="4">
    <source>
        <dbReference type="EMBL" id="MFC4069643.1"/>
    </source>
</evidence>
<keyword evidence="5" id="KW-1185">Reference proteome</keyword>
<dbReference type="Pfam" id="PF14016">
    <property type="entry name" value="DUF4232"/>
    <property type="match status" value="1"/>
</dbReference>
<feature type="domain" description="DUF4232" evidence="3">
    <location>
        <begin position="63"/>
        <end position="177"/>
    </location>
</feature>
<evidence type="ECO:0000256" key="1">
    <source>
        <dbReference type="SAM" id="MobiDB-lite"/>
    </source>
</evidence>
<dbReference type="InterPro" id="IPR025326">
    <property type="entry name" value="DUF4232"/>
</dbReference>
<comment type="caution">
    <text evidence="4">The sequence shown here is derived from an EMBL/GenBank/DDBJ whole genome shotgun (WGS) entry which is preliminary data.</text>
</comment>
<gene>
    <name evidence="4" type="ORF">ACFO0C_32370</name>
</gene>
<accession>A0ABV8J4W3</accession>
<feature type="signal peptide" evidence="2">
    <location>
        <begin position="1"/>
        <end position="18"/>
    </location>
</feature>
<evidence type="ECO:0000256" key="2">
    <source>
        <dbReference type="SAM" id="SignalP"/>
    </source>
</evidence>
<proteinExistence type="predicted"/>
<dbReference type="Proteomes" id="UP001595867">
    <property type="component" value="Unassembled WGS sequence"/>
</dbReference>
<feature type="compositionally biased region" description="Low complexity" evidence="1">
    <location>
        <begin position="24"/>
        <end position="62"/>
    </location>
</feature>
<dbReference type="EMBL" id="JBHSBL010000021">
    <property type="protein sequence ID" value="MFC4069643.1"/>
    <property type="molecule type" value="Genomic_DNA"/>
</dbReference>
<reference evidence="5" key="1">
    <citation type="journal article" date="2019" name="Int. J. Syst. Evol. Microbiol.">
        <title>The Global Catalogue of Microorganisms (GCM) 10K type strain sequencing project: providing services to taxonomists for standard genome sequencing and annotation.</title>
        <authorList>
            <consortium name="The Broad Institute Genomics Platform"/>
            <consortium name="The Broad Institute Genome Sequencing Center for Infectious Disease"/>
            <person name="Wu L."/>
            <person name="Ma J."/>
        </authorList>
    </citation>
    <scope>NUCLEOTIDE SEQUENCE [LARGE SCALE GENOMIC DNA]</scope>
    <source>
        <strain evidence="5">TBRC 5832</strain>
    </source>
</reference>
<keyword evidence="2" id="KW-0732">Signal</keyword>
<organism evidence="4 5">
    <name type="scientific">Actinoplanes subglobosus</name>
    <dbReference type="NCBI Taxonomy" id="1547892"/>
    <lineage>
        <taxon>Bacteria</taxon>
        <taxon>Bacillati</taxon>
        <taxon>Actinomycetota</taxon>
        <taxon>Actinomycetes</taxon>
        <taxon>Micromonosporales</taxon>
        <taxon>Micromonosporaceae</taxon>
        <taxon>Actinoplanes</taxon>
    </lineage>
</organism>
<name>A0ABV8J4W3_9ACTN</name>